<sequence>MIKKWDRKTVLTLLYSFVALALAVTVCFLLVSKFSHKEQPKQVSSSTSVSTSKSDSSEQKVSISGEYVANTGDKAKIDGGNKEWKINYQTPDGAVSAEFTTEWKSEGETLIATDKMRKSDGNSDFTITVRIFKYKTAKQPLITITMSDGNPAHEMVFANQKDFFEPSEENGEGTSISDNGDLNIESIMKGDYTTLAGVWKNGAGREIVISSDGKVNDTELISPNSHSSSQFPTLNVRSGNTGYLIALLKIGFTNPYGDLSDSSKARLALGQNIGNLPADQYYYRQ</sequence>
<comment type="caution">
    <text evidence="3">The sequence shown here is derived from an EMBL/GenBank/DDBJ whole genome shotgun (WGS) entry which is preliminary data.</text>
</comment>
<dbReference type="EMBL" id="JYGN01000007">
    <property type="protein sequence ID" value="KJQ63227.1"/>
    <property type="molecule type" value="Genomic_DNA"/>
</dbReference>
<proteinExistence type="predicted"/>
<dbReference type="RefSeq" id="WP_012130601.1">
    <property type="nucleotide sequence ID" value="NZ_CP046328.1"/>
</dbReference>
<keyword evidence="1" id="KW-0812">Transmembrane</keyword>
<reference evidence="3 4" key="1">
    <citation type="submission" date="2015-02" db="EMBL/GenBank/DDBJ databases">
        <title>Evolution of amylase-binding proteins of oral streptococcal species.</title>
        <authorList>
            <person name="Haase E.M."/>
        </authorList>
    </citation>
    <scope>NUCLEOTIDE SEQUENCE [LARGE SCALE GENOMIC DNA]</scope>
    <source>
        <strain evidence="4">UB10712</strain>
    </source>
</reference>
<keyword evidence="1" id="KW-0472">Membrane</keyword>
<evidence type="ECO:0000313" key="3">
    <source>
        <dbReference type="EMBL" id="KJQ63227.1"/>
    </source>
</evidence>
<accession>A0AB34S7L6</accession>
<dbReference type="Pfam" id="PF19804">
    <property type="entry name" value="DUF6287"/>
    <property type="match status" value="1"/>
</dbReference>
<feature type="domain" description="DUF6287" evidence="2">
    <location>
        <begin position="181"/>
        <end position="213"/>
    </location>
</feature>
<evidence type="ECO:0000256" key="1">
    <source>
        <dbReference type="SAM" id="Phobius"/>
    </source>
</evidence>
<dbReference type="AlphaFoldDB" id="A0AB34S7L6"/>
<protein>
    <recommendedName>
        <fullName evidence="2">DUF6287 domain-containing protein</fullName>
    </recommendedName>
</protein>
<name>A0AB34S7L6_STRGN</name>
<dbReference type="Proteomes" id="UP000033375">
    <property type="component" value="Unassembled WGS sequence"/>
</dbReference>
<organism evidence="3 4">
    <name type="scientific">Streptococcus gordonii</name>
    <dbReference type="NCBI Taxonomy" id="1302"/>
    <lineage>
        <taxon>Bacteria</taxon>
        <taxon>Bacillati</taxon>
        <taxon>Bacillota</taxon>
        <taxon>Bacilli</taxon>
        <taxon>Lactobacillales</taxon>
        <taxon>Streptococcaceae</taxon>
        <taxon>Streptococcus</taxon>
    </lineage>
</organism>
<keyword evidence="1" id="KW-1133">Transmembrane helix</keyword>
<feature type="transmembrane region" description="Helical" evidence="1">
    <location>
        <begin position="12"/>
        <end position="31"/>
    </location>
</feature>
<evidence type="ECO:0000259" key="2">
    <source>
        <dbReference type="Pfam" id="PF19804"/>
    </source>
</evidence>
<gene>
    <name evidence="3" type="ORF">TZ88_01753</name>
</gene>
<dbReference type="InterPro" id="IPR046254">
    <property type="entry name" value="DUF6287"/>
</dbReference>
<evidence type="ECO:0000313" key="4">
    <source>
        <dbReference type="Proteomes" id="UP000033375"/>
    </source>
</evidence>